<keyword evidence="1" id="KW-1133">Transmembrane helix</keyword>
<accession>A0A8J7SI24</accession>
<keyword evidence="1" id="KW-0812">Transmembrane</keyword>
<dbReference type="InterPro" id="IPR025961">
    <property type="entry name" value="Metal_resist"/>
</dbReference>
<dbReference type="EMBL" id="JAEHHL010000015">
    <property type="protein sequence ID" value="MBK0401127.1"/>
    <property type="molecule type" value="Genomic_DNA"/>
</dbReference>
<keyword evidence="1" id="KW-0472">Membrane</keyword>
<organism evidence="2 3">
    <name type="scientific">Thermohalobaculum xanthum</name>
    <dbReference type="NCBI Taxonomy" id="2753746"/>
    <lineage>
        <taxon>Bacteria</taxon>
        <taxon>Pseudomonadati</taxon>
        <taxon>Pseudomonadota</taxon>
        <taxon>Alphaproteobacteria</taxon>
        <taxon>Rhodobacterales</taxon>
        <taxon>Paracoccaceae</taxon>
        <taxon>Thermohalobaculum</taxon>
    </lineage>
</organism>
<gene>
    <name evidence="2" type="ORF">H0I76_18165</name>
</gene>
<name>A0A8J7SI24_9RHOB</name>
<proteinExistence type="predicted"/>
<feature type="transmembrane region" description="Helical" evidence="1">
    <location>
        <begin position="22"/>
        <end position="42"/>
    </location>
</feature>
<evidence type="ECO:0000313" key="3">
    <source>
        <dbReference type="Proteomes" id="UP000655420"/>
    </source>
</evidence>
<dbReference type="RefSeq" id="WP_200613292.1">
    <property type="nucleotide sequence ID" value="NZ_JAEHHL010000015.1"/>
</dbReference>
<protein>
    <submittedName>
        <fullName evidence="2">Periplasmic heavy metal sensor</fullName>
    </submittedName>
</protein>
<dbReference type="AlphaFoldDB" id="A0A8J7SI24"/>
<evidence type="ECO:0000313" key="2">
    <source>
        <dbReference type="EMBL" id="MBK0401127.1"/>
    </source>
</evidence>
<keyword evidence="3" id="KW-1185">Reference proteome</keyword>
<comment type="caution">
    <text evidence="2">The sequence shown here is derived from an EMBL/GenBank/DDBJ whole genome shotgun (WGS) entry which is preliminary data.</text>
</comment>
<dbReference type="Pfam" id="PF13801">
    <property type="entry name" value="Metal_resist"/>
    <property type="match status" value="1"/>
</dbReference>
<evidence type="ECO:0000256" key="1">
    <source>
        <dbReference type="SAM" id="Phobius"/>
    </source>
</evidence>
<dbReference type="Proteomes" id="UP000655420">
    <property type="component" value="Unassembled WGS sequence"/>
</dbReference>
<sequence length="169" mass="18420">MSAEAIDAGAGTPGGCPRWMRLLLVASLSGNLAVVGLVGGWMMRKDHWHGHDAEGLDPRQARLLHLLPEARQDEARALMLAESAGIAAERAQMTQAQGEIVAVLRSPDFTPERLGDALDRRSAFSGAVNGLIHAQIVTIASRMSPDERAEMADRIEEATRRWAKRRGHR</sequence>
<reference evidence="2" key="1">
    <citation type="submission" date="2020-12" db="EMBL/GenBank/DDBJ databases">
        <title>Bacterial taxonomy.</title>
        <authorList>
            <person name="Pan X."/>
        </authorList>
    </citation>
    <scope>NUCLEOTIDE SEQUENCE</scope>
    <source>
        <strain evidence="2">M0105</strain>
    </source>
</reference>